<dbReference type="OrthoDB" id="9787346at2"/>
<proteinExistence type="predicted"/>
<evidence type="ECO:0000256" key="4">
    <source>
        <dbReference type="ARBA" id="ARBA00023136"/>
    </source>
</evidence>
<comment type="subcellular location">
    <subcellularLocation>
        <location evidence="1">Membrane</location>
        <topology evidence="1">Multi-pass membrane protein</topology>
    </subcellularLocation>
</comment>
<dbReference type="InterPro" id="IPR003689">
    <property type="entry name" value="ZIP"/>
</dbReference>
<feature type="transmembrane region" description="Helical" evidence="5">
    <location>
        <begin position="58"/>
        <end position="78"/>
    </location>
</feature>
<feature type="transmembrane region" description="Helical" evidence="5">
    <location>
        <begin position="113"/>
        <end position="134"/>
    </location>
</feature>
<evidence type="ECO:0000256" key="2">
    <source>
        <dbReference type="ARBA" id="ARBA00022692"/>
    </source>
</evidence>
<dbReference type="Proteomes" id="UP000017148">
    <property type="component" value="Unassembled WGS sequence"/>
</dbReference>
<protein>
    <submittedName>
        <fullName evidence="6">Zinc/iron permease</fullName>
    </submittedName>
</protein>
<dbReference type="RefSeq" id="WP_022636538.1">
    <property type="nucleotide sequence ID" value="NZ_ASJR01000007.1"/>
</dbReference>
<keyword evidence="3 5" id="KW-1133">Transmembrane helix</keyword>
<evidence type="ECO:0000313" key="6">
    <source>
        <dbReference type="EMBL" id="ERP32063.1"/>
    </source>
</evidence>
<feature type="transmembrane region" description="Helical" evidence="5">
    <location>
        <begin position="200"/>
        <end position="218"/>
    </location>
</feature>
<reference evidence="6 7" key="1">
    <citation type="journal article" date="2013" name="Environ. Microbiol.">
        <title>Genome analysis of Chitinivibrio alkaliphilus gen. nov., sp. nov., a novel extremely haloalkaliphilic anaerobic chitinolytic bacterium from the candidate phylum Termite Group 3.</title>
        <authorList>
            <person name="Sorokin D.Y."/>
            <person name="Gumerov V.M."/>
            <person name="Rakitin A.L."/>
            <person name="Beletsky A.V."/>
            <person name="Damste J.S."/>
            <person name="Muyzer G."/>
            <person name="Mardanov A.V."/>
            <person name="Ravin N.V."/>
        </authorList>
    </citation>
    <scope>NUCLEOTIDE SEQUENCE [LARGE SCALE GENOMIC DNA]</scope>
    <source>
        <strain evidence="6 7">ACht1</strain>
    </source>
</reference>
<name>U7D7Z5_9BACT</name>
<dbReference type="PANTHER" id="PTHR11040:SF205">
    <property type="entry name" value="ZINC TRANSPORTER ZUPT"/>
    <property type="match status" value="1"/>
</dbReference>
<comment type="caution">
    <text evidence="6">The sequence shown here is derived from an EMBL/GenBank/DDBJ whole genome shotgun (WGS) entry which is preliminary data.</text>
</comment>
<keyword evidence="7" id="KW-1185">Reference proteome</keyword>
<sequence>MESIVYSFYAGISTALGVVLLMIFGKPNKQALATLLGFAGGIMIAISLFELLPESVDIGSMPASVVGFIFGVALMFLVDKVLPHSHVATPDSFEVENPEKIQAVENPILRTGYLVLFGIALHNLPEGIAIGAGLESSPQLGLMVAVAVALHNIPEGLAIAGPLKSGGLSSFKILLLTLSAGLMTPVGAIIGHFFFNLSEVFVGGALAFAAGAMVYIVNDELVPNANKLHTHFANLGIMGGIILGFGIF</sequence>
<accession>U7D7Z5</accession>
<dbReference type="PANTHER" id="PTHR11040">
    <property type="entry name" value="ZINC/IRON TRANSPORTER"/>
    <property type="match status" value="1"/>
</dbReference>
<dbReference type="eggNOG" id="COG0428">
    <property type="taxonomic scope" value="Bacteria"/>
</dbReference>
<dbReference type="AlphaFoldDB" id="U7D7Z5"/>
<dbReference type="Pfam" id="PF02535">
    <property type="entry name" value="Zip"/>
    <property type="match status" value="1"/>
</dbReference>
<evidence type="ECO:0000256" key="5">
    <source>
        <dbReference type="SAM" id="Phobius"/>
    </source>
</evidence>
<organism evidence="6 7">
    <name type="scientific">Chitinivibrio alkaliphilus ACht1</name>
    <dbReference type="NCBI Taxonomy" id="1313304"/>
    <lineage>
        <taxon>Bacteria</taxon>
        <taxon>Pseudomonadati</taxon>
        <taxon>Fibrobacterota</taxon>
        <taxon>Chitinivibrionia</taxon>
        <taxon>Chitinivibrionales</taxon>
        <taxon>Chitinivibrionaceae</taxon>
        <taxon>Chitinivibrio</taxon>
    </lineage>
</organism>
<evidence type="ECO:0000256" key="1">
    <source>
        <dbReference type="ARBA" id="ARBA00004141"/>
    </source>
</evidence>
<keyword evidence="2 5" id="KW-0812">Transmembrane</keyword>
<feature type="transmembrane region" description="Helical" evidence="5">
    <location>
        <begin position="173"/>
        <end position="194"/>
    </location>
</feature>
<dbReference type="GO" id="GO:0016020">
    <property type="term" value="C:membrane"/>
    <property type="evidence" value="ECO:0007669"/>
    <property type="project" value="UniProtKB-SubCell"/>
</dbReference>
<keyword evidence="4 5" id="KW-0472">Membrane</keyword>
<evidence type="ECO:0000256" key="3">
    <source>
        <dbReference type="ARBA" id="ARBA00022989"/>
    </source>
</evidence>
<dbReference type="EMBL" id="ASJR01000007">
    <property type="protein sequence ID" value="ERP32063.1"/>
    <property type="molecule type" value="Genomic_DNA"/>
</dbReference>
<dbReference type="GO" id="GO:0005385">
    <property type="term" value="F:zinc ion transmembrane transporter activity"/>
    <property type="evidence" value="ECO:0007669"/>
    <property type="project" value="TreeGrafter"/>
</dbReference>
<feature type="transmembrane region" description="Helical" evidence="5">
    <location>
        <begin position="6"/>
        <end position="24"/>
    </location>
</feature>
<dbReference type="STRING" id="1313304.CALK_1048"/>
<evidence type="ECO:0000313" key="7">
    <source>
        <dbReference type="Proteomes" id="UP000017148"/>
    </source>
</evidence>
<feature type="transmembrane region" description="Helical" evidence="5">
    <location>
        <begin position="31"/>
        <end position="52"/>
    </location>
</feature>
<feature type="transmembrane region" description="Helical" evidence="5">
    <location>
        <begin position="230"/>
        <end position="247"/>
    </location>
</feature>
<gene>
    <name evidence="6" type="ORF">CALK_1048</name>
</gene>